<evidence type="ECO:0000256" key="2">
    <source>
        <dbReference type="SAM" id="Phobius"/>
    </source>
</evidence>
<organism evidence="3 4">
    <name type="scientific">Phytophthora palmivora</name>
    <dbReference type="NCBI Taxonomy" id="4796"/>
    <lineage>
        <taxon>Eukaryota</taxon>
        <taxon>Sar</taxon>
        <taxon>Stramenopiles</taxon>
        <taxon>Oomycota</taxon>
        <taxon>Peronosporomycetes</taxon>
        <taxon>Peronosporales</taxon>
        <taxon>Peronosporaceae</taxon>
        <taxon>Phytophthora</taxon>
    </lineage>
</organism>
<keyword evidence="2" id="KW-0472">Membrane</keyword>
<evidence type="ECO:0000313" key="4">
    <source>
        <dbReference type="Proteomes" id="UP000237271"/>
    </source>
</evidence>
<keyword evidence="2" id="KW-1133">Transmembrane helix</keyword>
<keyword evidence="2" id="KW-0812">Transmembrane</keyword>
<evidence type="ECO:0000313" key="3">
    <source>
        <dbReference type="EMBL" id="POM63644.1"/>
    </source>
</evidence>
<dbReference type="EMBL" id="NCKW01011367">
    <property type="protein sequence ID" value="POM63644.1"/>
    <property type="molecule type" value="Genomic_DNA"/>
</dbReference>
<dbReference type="AlphaFoldDB" id="A0A2P4XDM3"/>
<sequence>MPFTHHALRAKITALRATPDFWLLGTAESVKLLGVLQGATITAETRFSQVLMKLRARLAILRSILLPLLWYTASVTCITAAMLREVDVIIWNFVNAKDTDSATAAPGKFDKAWINTSVSQGGLGLTSPKQFIQATHLKSLKDAIAATCTRSAPPRWFGPALALFTEGLGPNGHGQAGTDPRLLARHASPLERTTSGLRANGLETTSSRNAFLK</sequence>
<feature type="region of interest" description="Disordered" evidence="1">
    <location>
        <begin position="193"/>
        <end position="213"/>
    </location>
</feature>
<accession>A0A2P4XDM3</accession>
<evidence type="ECO:0000256" key="1">
    <source>
        <dbReference type="SAM" id="MobiDB-lite"/>
    </source>
</evidence>
<protein>
    <submittedName>
        <fullName evidence="3">Pollike protein</fullName>
    </submittedName>
</protein>
<dbReference type="Proteomes" id="UP000237271">
    <property type="component" value="Unassembled WGS sequence"/>
</dbReference>
<feature type="transmembrane region" description="Helical" evidence="2">
    <location>
        <begin position="59"/>
        <end position="83"/>
    </location>
</feature>
<comment type="caution">
    <text evidence="3">The sequence shown here is derived from an EMBL/GenBank/DDBJ whole genome shotgun (WGS) entry which is preliminary data.</text>
</comment>
<reference evidence="3 4" key="1">
    <citation type="journal article" date="2017" name="Genome Biol. Evol.">
        <title>Phytophthora megakarya and P. palmivora, closely related causal agents of cacao black pod rot, underwent increases in genome sizes and gene numbers by different mechanisms.</title>
        <authorList>
            <person name="Ali S.S."/>
            <person name="Shao J."/>
            <person name="Lary D.J."/>
            <person name="Kronmiller B."/>
            <person name="Shen D."/>
            <person name="Strem M.D."/>
            <person name="Amoako-Attah I."/>
            <person name="Akrofi A.Y."/>
            <person name="Begoude B.A."/>
            <person name="Ten Hoopen G.M."/>
            <person name="Coulibaly K."/>
            <person name="Kebe B.I."/>
            <person name="Melnick R.L."/>
            <person name="Guiltinan M.J."/>
            <person name="Tyler B.M."/>
            <person name="Meinhardt L.W."/>
            <person name="Bailey B.A."/>
        </authorList>
    </citation>
    <scope>NUCLEOTIDE SEQUENCE [LARGE SCALE GENOMIC DNA]</scope>
    <source>
        <strain evidence="4">sbr112.9</strain>
    </source>
</reference>
<dbReference type="OrthoDB" id="121889at2759"/>
<proteinExistence type="predicted"/>
<keyword evidence="4" id="KW-1185">Reference proteome</keyword>
<gene>
    <name evidence="3" type="ORF">PHPALM_20924</name>
</gene>
<name>A0A2P4XDM3_9STRA</name>